<dbReference type="Pfam" id="PF01287">
    <property type="entry name" value="eIF-5a"/>
    <property type="match status" value="1"/>
</dbReference>
<dbReference type="InterPro" id="IPR012340">
    <property type="entry name" value="NA-bd_OB-fold"/>
</dbReference>
<dbReference type="Pfam" id="PF21485">
    <property type="entry name" value="IF5A-like_N"/>
    <property type="match status" value="1"/>
</dbReference>
<protein>
    <submittedName>
        <fullName evidence="2">Eukaryotic translation initiation factor 5A</fullName>
    </submittedName>
</protein>
<organism evidence="2 3">
    <name type="scientific">Linnemannia schmuckeri</name>
    <dbReference type="NCBI Taxonomy" id="64567"/>
    <lineage>
        <taxon>Eukaryota</taxon>
        <taxon>Fungi</taxon>
        <taxon>Fungi incertae sedis</taxon>
        <taxon>Mucoromycota</taxon>
        <taxon>Mortierellomycotina</taxon>
        <taxon>Mortierellomycetes</taxon>
        <taxon>Mortierellales</taxon>
        <taxon>Mortierellaceae</taxon>
        <taxon>Linnemannia</taxon>
    </lineage>
</organism>
<dbReference type="GO" id="GO:0003743">
    <property type="term" value="F:translation initiation factor activity"/>
    <property type="evidence" value="ECO:0007669"/>
    <property type="project" value="UniProtKB-KW"/>
</dbReference>
<dbReference type="GO" id="GO:0045901">
    <property type="term" value="P:positive regulation of translational elongation"/>
    <property type="evidence" value="ECO:0007669"/>
    <property type="project" value="InterPro"/>
</dbReference>
<evidence type="ECO:0000259" key="1">
    <source>
        <dbReference type="SMART" id="SM01376"/>
    </source>
</evidence>
<keyword evidence="3" id="KW-1185">Reference proteome</keyword>
<dbReference type="SUPFAM" id="SSF50104">
    <property type="entry name" value="Translation proteins SH3-like domain"/>
    <property type="match status" value="1"/>
</dbReference>
<dbReference type="InterPro" id="IPR048670">
    <property type="entry name" value="IF5A-like_N"/>
</dbReference>
<dbReference type="InterPro" id="IPR020189">
    <property type="entry name" value="IF5A_C"/>
</dbReference>
<proteinExistence type="predicted"/>
<evidence type="ECO:0000313" key="3">
    <source>
        <dbReference type="Proteomes" id="UP000748756"/>
    </source>
</evidence>
<comment type="caution">
    <text evidence="2">The sequence shown here is derived from an EMBL/GenBank/DDBJ whole genome shotgun (WGS) entry which is preliminary data.</text>
</comment>
<dbReference type="Gene3D" id="2.30.30.30">
    <property type="match status" value="1"/>
</dbReference>
<dbReference type="InterPro" id="IPR014722">
    <property type="entry name" value="Rib_uL2_dom2"/>
</dbReference>
<dbReference type="GO" id="GO:0045905">
    <property type="term" value="P:positive regulation of translational termination"/>
    <property type="evidence" value="ECO:0007669"/>
    <property type="project" value="InterPro"/>
</dbReference>
<dbReference type="SMART" id="SM01376">
    <property type="entry name" value="eIF-5a"/>
    <property type="match status" value="1"/>
</dbReference>
<gene>
    <name evidence="2" type="primary">TIF51_1</name>
    <name evidence="2" type="ORF">BG015_001613</name>
</gene>
<name>A0A9P5RQ16_9FUNG</name>
<sequence length="100" mass="10551">MQCSALRKNGHIVIKGRPCKTVDMSISKTGEHDHAMVNLVRIDIFTGRKDEGRAKLPAGELGDAIAPDFEAGKDLLVTVISAMGEEAAIAHKEAPKGSGA</sequence>
<dbReference type="PANTHER" id="PTHR11673">
    <property type="entry name" value="TRANSLATION INITIATION FACTOR 5A FAMILY MEMBER"/>
    <property type="match status" value="1"/>
</dbReference>
<feature type="domain" description="Translation initiation factor 5A C-terminal" evidence="1">
    <location>
        <begin position="38"/>
        <end position="92"/>
    </location>
</feature>
<dbReference type="AlphaFoldDB" id="A0A9P5RQ16"/>
<accession>A0A9P5RQ16</accession>
<dbReference type="GO" id="GO:0043022">
    <property type="term" value="F:ribosome binding"/>
    <property type="evidence" value="ECO:0007669"/>
    <property type="project" value="InterPro"/>
</dbReference>
<dbReference type="GO" id="GO:0003723">
    <property type="term" value="F:RNA binding"/>
    <property type="evidence" value="ECO:0007669"/>
    <property type="project" value="InterPro"/>
</dbReference>
<dbReference type="GO" id="GO:0003746">
    <property type="term" value="F:translation elongation factor activity"/>
    <property type="evidence" value="ECO:0007669"/>
    <property type="project" value="InterPro"/>
</dbReference>
<keyword evidence="2" id="KW-0396">Initiation factor</keyword>
<dbReference type="Proteomes" id="UP000748756">
    <property type="component" value="Unassembled WGS sequence"/>
</dbReference>
<dbReference type="InterPro" id="IPR001884">
    <property type="entry name" value="IF5A-like"/>
</dbReference>
<dbReference type="EMBL" id="JAAAUQ010001298">
    <property type="protein sequence ID" value="KAF9140493.1"/>
    <property type="molecule type" value="Genomic_DNA"/>
</dbReference>
<evidence type="ECO:0000313" key="2">
    <source>
        <dbReference type="EMBL" id="KAF9140493.1"/>
    </source>
</evidence>
<dbReference type="SUPFAM" id="SSF50249">
    <property type="entry name" value="Nucleic acid-binding proteins"/>
    <property type="match status" value="1"/>
</dbReference>
<reference evidence="2" key="1">
    <citation type="journal article" date="2020" name="Fungal Divers.">
        <title>Resolving the Mortierellaceae phylogeny through synthesis of multi-gene phylogenetics and phylogenomics.</title>
        <authorList>
            <person name="Vandepol N."/>
            <person name="Liber J."/>
            <person name="Desiro A."/>
            <person name="Na H."/>
            <person name="Kennedy M."/>
            <person name="Barry K."/>
            <person name="Grigoriev I.V."/>
            <person name="Miller A.N."/>
            <person name="O'Donnell K."/>
            <person name="Stajich J.E."/>
            <person name="Bonito G."/>
        </authorList>
    </citation>
    <scope>NUCLEOTIDE SEQUENCE</scope>
    <source>
        <strain evidence="2">NRRL 6426</strain>
    </source>
</reference>
<dbReference type="OrthoDB" id="9975114at2759"/>
<keyword evidence="2" id="KW-0648">Protein biosynthesis</keyword>
<dbReference type="Gene3D" id="2.40.50.140">
    <property type="entry name" value="Nucleic acid-binding proteins"/>
    <property type="match status" value="1"/>
</dbReference>
<dbReference type="InterPro" id="IPR008991">
    <property type="entry name" value="Translation_prot_SH3-like_sf"/>
</dbReference>